<dbReference type="AlphaFoldDB" id="A0A0C4DTW7"/>
<dbReference type="VEuPathDB" id="FungiDB:MAPG_03394"/>
<keyword evidence="5" id="KW-1185">Reference proteome</keyword>
<keyword evidence="2" id="KW-1133">Transmembrane helix</keyword>
<protein>
    <recommendedName>
        <fullName evidence="6">Transmembrane protein</fullName>
    </recommendedName>
</protein>
<evidence type="ECO:0008006" key="6">
    <source>
        <dbReference type="Google" id="ProtNLM"/>
    </source>
</evidence>
<reference evidence="4" key="5">
    <citation type="submission" date="2015-06" db="UniProtKB">
        <authorList>
            <consortium name="EnsemblFungi"/>
        </authorList>
    </citation>
    <scope>IDENTIFICATION</scope>
    <source>
        <strain evidence="4">ATCC 64411</strain>
    </source>
</reference>
<keyword evidence="2" id="KW-0472">Membrane</keyword>
<feature type="region of interest" description="Disordered" evidence="1">
    <location>
        <begin position="103"/>
        <end position="126"/>
    </location>
</feature>
<evidence type="ECO:0000313" key="5">
    <source>
        <dbReference type="Proteomes" id="UP000011715"/>
    </source>
</evidence>
<organism evidence="4 5">
    <name type="scientific">Magnaporthiopsis poae (strain ATCC 64411 / 73-15)</name>
    <name type="common">Kentucky bluegrass fungus</name>
    <name type="synonym">Magnaporthe poae</name>
    <dbReference type="NCBI Taxonomy" id="644358"/>
    <lineage>
        <taxon>Eukaryota</taxon>
        <taxon>Fungi</taxon>
        <taxon>Dikarya</taxon>
        <taxon>Ascomycota</taxon>
        <taxon>Pezizomycotina</taxon>
        <taxon>Sordariomycetes</taxon>
        <taxon>Sordariomycetidae</taxon>
        <taxon>Magnaporthales</taxon>
        <taxon>Magnaporthaceae</taxon>
        <taxon>Magnaporthiopsis</taxon>
    </lineage>
</organism>
<evidence type="ECO:0000313" key="4">
    <source>
        <dbReference type="EnsemblFungi" id="MAPG_03394T0"/>
    </source>
</evidence>
<feature type="transmembrane region" description="Helical" evidence="2">
    <location>
        <begin position="37"/>
        <end position="64"/>
    </location>
</feature>
<dbReference type="EMBL" id="GL876967">
    <property type="protein sequence ID" value="KLU84350.1"/>
    <property type="molecule type" value="Genomic_DNA"/>
</dbReference>
<dbReference type="EnsemblFungi" id="MAPG_03394T0">
    <property type="protein sequence ID" value="MAPG_03394T0"/>
    <property type="gene ID" value="MAPG_03394"/>
</dbReference>
<proteinExistence type="predicted"/>
<dbReference type="EMBL" id="ADBL01000815">
    <property type="status" value="NOT_ANNOTATED_CDS"/>
    <property type="molecule type" value="Genomic_DNA"/>
</dbReference>
<sequence>MPSNLRAADYRWRVHWPTGLTRLDIGSSVGGLRSLCFFFSILFSFLSLPVAVLSFPNLFLFFFLSLSPFSTPFSFTPTDLYVHTCYCWLDLPRGFSVLRCGRSPGEQDRHEAAPRRRPLMQEQFPR</sequence>
<dbReference type="Proteomes" id="UP000011715">
    <property type="component" value="Unassembled WGS sequence"/>
</dbReference>
<reference evidence="3" key="3">
    <citation type="submission" date="2011-03" db="EMBL/GenBank/DDBJ databases">
        <title>Annotation of Magnaporthe poae ATCC 64411.</title>
        <authorList>
            <person name="Ma L.-J."/>
            <person name="Dead R."/>
            <person name="Young S.K."/>
            <person name="Zeng Q."/>
            <person name="Gargeya S."/>
            <person name="Fitzgerald M."/>
            <person name="Haas B."/>
            <person name="Abouelleil A."/>
            <person name="Alvarado L."/>
            <person name="Arachchi H.M."/>
            <person name="Berlin A."/>
            <person name="Brown A."/>
            <person name="Chapman S.B."/>
            <person name="Chen Z."/>
            <person name="Dunbar C."/>
            <person name="Freedman E."/>
            <person name="Gearin G."/>
            <person name="Gellesch M."/>
            <person name="Goldberg J."/>
            <person name="Griggs A."/>
            <person name="Gujja S."/>
            <person name="Heiman D."/>
            <person name="Howarth C."/>
            <person name="Larson L."/>
            <person name="Lui A."/>
            <person name="MacDonald P.J.P."/>
            <person name="Mehta T."/>
            <person name="Montmayeur A."/>
            <person name="Murphy C."/>
            <person name="Neiman D."/>
            <person name="Pearson M."/>
            <person name="Priest M."/>
            <person name="Roberts A."/>
            <person name="Saif S."/>
            <person name="Shea T."/>
            <person name="Shenoy N."/>
            <person name="Sisk P."/>
            <person name="Stolte C."/>
            <person name="Sykes S."/>
            <person name="Yandava C."/>
            <person name="Wortman J."/>
            <person name="Nusbaum C."/>
            <person name="Birren B."/>
        </authorList>
    </citation>
    <scope>NUCLEOTIDE SEQUENCE</scope>
    <source>
        <strain evidence="3">ATCC 64411</strain>
    </source>
</reference>
<evidence type="ECO:0000313" key="3">
    <source>
        <dbReference type="EMBL" id="KLU84350.1"/>
    </source>
</evidence>
<name>A0A0C4DTW7_MAGP6</name>
<evidence type="ECO:0000256" key="1">
    <source>
        <dbReference type="SAM" id="MobiDB-lite"/>
    </source>
</evidence>
<feature type="compositionally biased region" description="Basic and acidic residues" evidence="1">
    <location>
        <begin position="105"/>
        <end position="114"/>
    </location>
</feature>
<reference evidence="4" key="4">
    <citation type="journal article" date="2015" name="G3 (Bethesda)">
        <title>Genome sequences of three phytopathogenic species of the Magnaporthaceae family of fungi.</title>
        <authorList>
            <person name="Okagaki L.H."/>
            <person name="Nunes C.C."/>
            <person name="Sailsbery J."/>
            <person name="Clay B."/>
            <person name="Brown D."/>
            <person name="John T."/>
            <person name="Oh Y."/>
            <person name="Young N."/>
            <person name="Fitzgerald M."/>
            <person name="Haas B.J."/>
            <person name="Zeng Q."/>
            <person name="Young S."/>
            <person name="Adiconis X."/>
            <person name="Fan L."/>
            <person name="Levin J.Z."/>
            <person name="Mitchell T.K."/>
            <person name="Okubara P.A."/>
            <person name="Farman M.L."/>
            <person name="Kohn L.M."/>
            <person name="Birren B."/>
            <person name="Ma L.-J."/>
            <person name="Dean R.A."/>
        </authorList>
    </citation>
    <scope>NUCLEOTIDE SEQUENCE</scope>
    <source>
        <strain evidence="4">ATCC 64411 / 73-15</strain>
    </source>
</reference>
<reference evidence="3" key="2">
    <citation type="submission" date="2010-05" db="EMBL/GenBank/DDBJ databases">
        <title>The Genome Sequence of Magnaporthe poae strain ATCC 64411.</title>
        <authorList>
            <consortium name="The Broad Institute Genome Sequencing Platform"/>
            <consortium name="Broad Institute Genome Sequencing Center for Infectious Disease"/>
            <person name="Ma L.-J."/>
            <person name="Dead R."/>
            <person name="Young S."/>
            <person name="Zeng Q."/>
            <person name="Koehrsen M."/>
            <person name="Alvarado L."/>
            <person name="Berlin A."/>
            <person name="Chapman S.B."/>
            <person name="Chen Z."/>
            <person name="Freedman E."/>
            <person name="Gellesch M."/>
            <person name="Goldberg J."/>
            <person name="Griggs A."/>
            <person name="Gujja S."/>
            <person name="Heilman E.R."/>
            <person name="Heiman D."/>
            <person name="Hepburn T."/>
            <person name="Howarth C."/>
            <person name="Jen D."/>
            <person name="Larson L."/>
            <person name="Mehta T."/>
            <person name="Neiman D."/>
            <person name="Pearson M."/>
            <person name="Roberts A."/>
            <person name="Saif S."/>
            <person name="Shea T."/>
            <person name="Shenoy N."/>
            <person name="Sisk P."/>
            <person name="Stolte C."/>
            <person name="Sykes S."/>
            <person name="Walk T."/>
            <person name="White J."/>
            <person name="Yandava C."/>
            <person name="Haas B."/>
            <person name="Nusbaum C."/>
            <person name="Birren B."/>
        </authorList>
    </citation>
    <scope>NUCLEOTIDE SEQUENCE</scope>
    <source>
        <strain evidence="3">ATCC 64411</strain>
    </source>
</reference>
<keyword evidence="2" id="KW-0812">Transmembrane</keyword>
<evidence type="ECO:0000256" key="2">
    <source>
        <dbReference type="SAM" id="Phobius"/>
    </source>
</evidence>
<reference evidence="5" key="1">
    <citation type="submission" date="2010-05" db="EMBL/GenBank/DDBJ databases">
        <title>The genome sequence of Magnaporthe poae strain ATCC 64411.</title>
        <authorList>
            <person name="Ma L.-J."/>
            <person name="Dead R."/>
            <person name="Young S."/>
            <person name="Zeng Q."/>
            <person name="Koehrsen M."/>
            <person name="Alvarado L."/>
            <person name="Berlin A."/>
            <person name="Chapman S.B."/>
            <person name="Chen Z."/>
            <person name="Freedman E."/>
            <person name="Gellesch M."/>
            <person name="Goldberg J."/>
            <person name="Griggs A."/>
            <person name="Gujja S."/>
            <person name="Heilman E.R."/>
            <person name="Heiman D."/>
            <person name="Hepburn T."/>
            <person name="Howarth C."/>
            <person name="Jen D."/>
            <person name="Larson L."/>
            <person name="Mehta T."/>
            <person name="Neiman D."/>
            <person name="Pearson M."/>
            <person name="Roberts A."/>
            <person name="Saif S."/>
            <person name="Shea T."/>
            <person name="Shenoy N."/>
            <person name="Sisk P."/>
            <person name="Stolte C."/>
            <person name="Sykes S."/>
            <person name="Walk T."/>
            <person name="White J."/>
            <person name="Yandava C."/>
            <person name="Haas B."/>
            <person name="Nusbaum C."/>
            <person name="Birren B."/>
        </authorList>
    </citation>
    <scope>NUCLEOTIDE SEQUENCE [LARGE SCALE GENOMIC DNA]</scope>
    <source>
        <strain evidence="5">ATCC 64411 / 73-15</strain>
    </source>
</reference>
<accession>A0A0C4DTW7</accession>
<gene>
    <name evidence="3" type="ORF">MAPG_03394</name>
</gene>